<sequence length="118" mass="14063">MGRNKYSQSEILAIAKLLKLKERANRLKQKAIRHELRVDYEFNISDFNEPGKNFGLDELYAAIERRAILILDDATIANMKAKRERDKRRDAEDNAQQPETSDWQKAMKEWEDYYKKQQ</sequence>
<evidence type="ECO:0000313" key="2">
    <source>
        <dbReference type="EMBL" id="QIM10012.1"/>
    </source>
</evidence>
<dbReference type="EMBL" id="MN990733">
    <property type="protein sequence ID" value="QIM10012.1"/>
    <property type="molecule type" value="Genomic_DNA"/>
</dbReference>
<proteinExistence type="predicted"/>
<name>A0A6G8F1E1_9BACT</name>
<feature type="compositionally biased region" description="Basic and acidic residues" evidence="1">
    <location>
        <begin position="81"/>
        <end position="92"/>
    </location>
</feature>
<accession>A0A6G8F1E1</accession>
<organism evidence="2">
    <name type="scientific">uncultured Prevotella sp</name>
    <dbReference type="NCBI Taxonomy" id="159272"/>
    <lineage>
        <taxon>Bacteria</taxon>
        <taxon>Pseudomonadati</taxon>
        <taxon>Bacteroidota</taxon>
        <taxon>Bacteroidia</taxon>
        <taxon>Bacteroidales</taxon>
        <taxon>Prevotellaceae</taxon>
        <taxon>Prevotella</taxon>
        <taxon>environmental samples</taxon>
    </lineage>
</organism>
<feature type="compositionally biased region" description="Polar residues" evidence="1">
    <location>
        <begin position="94"/>
        <end position="103"/>
    </location>
</feature>
<reference evidence="2" key="1">
    <citation type="journal article" date="2020" name="J. ISSAAS">
        <title>Lactobacilli and other gastrointestinal microbiota of Peromyscus leucopus, reservoir host for agents of Lyme disease and other zoonoses in North America.</title>
        <authorList>
            <person name="Milovic A."/>
            <person name="Bassam K."/>
            <person name="Shao H."/>
            <person name="Chatzistamou I."/>
            <person name="Tufts D.M."/>
            <person name="Diuk-Wasser M."/>
            <person name="Barbour A.G."/>
        </authorList>
    </citation>
    <scope>NUCLEOTIDE SEQUENCE</scope>
    <source>
        <strain evidence="2">LL70</strain>
    </source>
</reference>
<gene>
    <name evidence="2" type="ORF">Prevot485_1110</name>
</gene>
<dbReference type="AlphaFoldDB" id="A0A6G8F1E1"/>
<feature type="region of interest" description="Disordered" evidence="1">
    <location>
        <begin position="80"/>
        <end position="104"/>
    </location>
</feature>
<evidence type="ECO:0000256" key="1">
    <source>
        <dbReference type="SAM" id="MobiDB-lite"/>
    </source>
</evidence>
<protein>
    <submittedName>
        <fullName evidence="2">Uncharacterized protein</fullName>
    </submittedName>
</protein>